<dbReference type="InterPro" id="IPR036388">
    <property type="entry name" value="WH-like_DNA-bd_sf"/>
</dbReference>
<gene>
    <name evidence="2" type="ORF">GP473_01065</name>
</gene>
<dbReference type="SUPFAM" id="SSF46785">
    <property type="entry name" value="Winged helix' DNA-binding domain"/>
    <property type="match status" value="1"/>
</dbReference>
<evidence type="ECO:0000259" key="1">
    <source>
        <dbReference type="Pfam" id="PF09860"/>
    </source>
</evidence>
<protein>
    <submittedName>
        <fullName evidence="2">DUF2087 domain-containing protein</fullName>
    </submittedName>
</protein>
<dbReference type="EMBL" id="CP046883">
    <property type="protein sequence ID" value="QNH95476.1"/>
    <property type="molecule type" value="Genomic_DNA"/>
</dbReference>
<dbReference type="InterPro" id="IPR036390">
    <property type="entry name" value="WH_DNA-bd_sf"/>
</dbReference>
<reference evidence="2 3" key="1">
    <citation type="submission" date="2019-12" db="EMBL/GenBank/DDBJ databases">
        <title>Corynebacterium sp. nov., isolated from feces of the Anser Albifrons in China.</title>
        <authorList>
            <person name="Liu Q."/>
        </authorList>
    </citation>
    <scope>NUCLEOTIDE SEQUENCE [LARGE SCALE GENOMIC DNA]</scope>
    <source>
        <strain evidence="2 3">23H37-10</strain>
    </source>
</reference>
<dbReference type="InterPro" id="IPR011991">
    <property type="entry name" value="ArsR-like_HTH"/>
</dbReference>
<accession>A0A7G7YLV6</accession>
<name>A0A7G7YLV6_9CORY</name>
<dbReference type="InterPro" id="IPR029063">
    <property type="entry name" value="SAM-dependent_MTases_sf"/>
</dbReference>
<organism evidence="2 3">
    <name type="scientific">Corynebacterium anserum</name>
    <dbReference type="NCBI Taxonomy" id="2684406"/>
    <lineage>
        <taxon>Bacteria</taxon>
        <taxon>Bacillati</taxon>
        <taxon>Actinomycetota</taxon>
        <taxon>Actinomycetes</taxon>
        <taxon>Mycobacteriales</taxon>
        <taxon>Corynebacteriaceae</taxon>
        <taxon>Corynebacterium</taxon>
    </lineage>
</organism>
<dbReference type="Pfam" id="PF09860">
    <property type="entry name" value="DUF2087"/>
    <property type="match status" value="1"/>
</dbReference>
<keyword evidence="3" id="KW-1185">Reference proteome</keyword>
<dbReference type="SUPFAM" id="SSF53335">
    <property type="entry name" value="S-adenosyl-L-methionine-dependent methyltransferases"/>
    <property type="match status" value="1"/>
</dbReference>
<proteinExistence type="predicted"/>
<dbReference type="Gene3D" id="1.10.10.10">
    <property type="entry name" value="Winged helix-like DNA-binding domain superfamily/Winged helix DNA-binding domain"/>
    <property type="match status" value="1"/>
</dbReference>
<dbReference type="Proteomes" id="UP000515275">
    <property type="component" value="Chromosome"/>
</dbReference>
<evidence type="ECO:0000313" key="2">
    <source>
        <dbReference type="EMBL" id="QNH95476.1"/>
    </source>
</evidence>
<dbReference type="InterPro" id="IPR018656">
    <property type="entry name" value="DUF2087"/>
</dbReference>
<dbReference type="CDD" id="cd00090">
    <property type="entry name" value="HTH_ARSR"/>
    <property type="match status" value="1"/>
</dbReference>
<dbReference type="AlphaFoldDB" id="A0A7G7YLV6"/>
<dbReference type="Pfam" id="PF13412">
    <property type="entry name" value="HTH_24"/>
    <property type="match status" value="1"/>
</dbReference>
<sequence>MDPLWHAESPLKYLGIDAGNGEGSLYPKLKDRIDSYSFAEVINADYKEVLRFLGSTYDLVIVDIGRPSDNLVLLNSLIPIINPGGTLVLHEPLEVQPFNISGRRVVQRGYSIAWNLLKVFPQEAFETLTLPEFHKTAQAGVGILRKKTKFEQTRDPKHLLKELQTCQDVPTGNLEHFREISSSSERRLLDVIRDKSFLQIMALSTLGEISAPQIAKQLGISVKKVQKHISNLEDLGINLEDTSPLDSVLNRRISELPDSSSILKLTHADYTRISNYLFLQDRLYTEKTVNWILSHVQSDYAELRRRLVDLGLLTRENNSQTYRRE</sequence>
<dbReference type="KEGG" id="cans:GP473_01065"/>
<evidence type="ECO:0000313" key="3">
    <source>
        <dbReference type="Proteomes" id="UP000515275"/>
    </source>
</evidence>
<dbReference type="RefSeq" id="WP_186276991.1">
    <property type="nucleotide sequence ID" value="NZ_CP046883.1"/>
</dbReference>
<feature type="domain" description="DUF2087" evidence="1">
    <location>
        <begin position="278"/>
        <end position="324"/>
    </location>
</feature>